<evidence type="ECO:0000313" key="2">
    <source>
        <dbReference type="EMBL" id="CAF1220497.1"/>
    </source>
</evidence>
<evidence type="ECO:0000256" key="1">
    <source>
        <dbReference type="SAM" id="MobiDB-lite"/>
    </source>
</evidence>
<feature type="region of interest" description="Disordered" evidence="1">
    <location>
        <begin position="164"/>
        <end position="183"/>
    </location>
</feature>
<organism evidence="2 4">
    <name type="scientific">Adineta steineri</name>
    <dbReference type="NCBI Taxonomy" id="433720"/>
    <lineage>
        <taxon>Eukaryota</taxon>
        <taxon>Metazoa</taxon>
        <taxon>Spiralia</taxon>
        <taxon>Gnathifera</taxon>
        <taxon>Rotifera</taxon>
        <taxon>Eurotatoria</taxon>
        <taxon>Bdelloidea</taxon>
        <taxon>Adinetida</taxon>
        <taxon>Adinetidae</taxon>
        <taxon>Adineta</taxon>
    </lineage>
</organism>
<dbReference type="AlphaFoldDB" id="A0A814XUK0"/>
<feature type="compositionally biased region" description="Low complexity" evidence="1">
    <location>
        <begin position="204"/>
        <end position="225"/>
    </location>
</feature>
<dbReference type="Proteomes" id="UP000663860">
    <property type="component" value="Unassembled WGS sequence"/>
</dbReference>
<feature type="region of interest" description="Disordered" evidence="1">
    <location>
        <begin position="16"/>
        <end position="53"/>
    </location>
</feature>
<proteinExistence type="predicted"/>
<name>A0A814XUK0_9BILA</name>
<feature type="region of interest" description="Disordered" evidence="1">
    <location>
        <begin position="192"/>
        <end position="354"/>
    </location>
</feature>
<accession>A0A814XUK0</accession>
<reference evidence="2" key="1">
    <citation type="submission" date="2021-02" db="EMBL/GenBank/DDBJ databases">
        <authorList>
            <person name="Nowell W R."/>
        </authorList>
    </citation>
    <scope>NUCLEOTIDE SEQUENCE</scope>
</reference>
<dbReference type="EMBL" id="CAJOBB010002674">
    <property type="protein sequence ID" value="CAF3989584.1"/>
    <property type="molecule type" value="Genomic_DNA"/>
</dbReference>
<feature type="compositionally biased region" description="Low complexity" evidence="1">
    <location>
        <begin position="334"/>
        <end position="354"/>
    </location>
</feature>
<evidence type="ECO:0000313" key="4">
    <source>
        <dbReference type="Proteomes" id="UP000663860"/>
    </source>
</evidence>
<feature type="compositionally biased region" description="Acidic residues" evidence="1">
    <location>
        <begin position="194"/>
        <end position="203"/>
    </location>
</feature>
<comment type="caution">
    <text evidence="2">The sequence shown here is derived from an EMBL/GenBank/DDBJ whole genome shotgun (WGS) entry which is preliminary data.</text>
</comment>
<feature type="compositionally biased region" description="Polar residues" evidence="1">
    <location>
        <begin position="31"/>
        <end position="45"/>
    </location>
</feature>
<feature type="compositionally biased region" description="Acidic residues" evidence="1">
    <location>
        <begin position="277"/>
        <end position="299"/>
    </location>
</feature>
<evidence type="ECO:0000313" key="3">
    <source>
        <dbReference type="EMBL" id="CAF3989584.1"/>
    </source>
</evidence>
<dbReference type="EMBL" id="CAJNOE010000447">
    <property type="protein sequence ID" value="CAF1220497.1"/>
    <property type="molecule type" value="Genomic_DNA"/>
</dbReference>
<dbReference type="Proteomes" id="UP000663868">
    <property type="component" value="Unassembled WGS sequence"/>
</dbReference>
<sequence length="354" mass="39679">MVERMITIKTSRLNDYPDVEDNQLGKDSILGTDSQKISDLQSGPSKSDEGGLEPINLKRRLFGIVSPSIDSINDGEGPSLATALAKKIEKKERRATEQLKKEQRKSAVKVRPWYTKVDVTKPIMCVGIIIILYYAWRERDVWTHRLLTSNTRIRHIELVHVEKVHGKDNSPPPPPSPSLLDNSTSANLLQKNIEDDDDDDNDDNNNNKNTTATNNANTDHTSTTNQDEITPTPIEKSTKAAPQKLNVRIRRAKMSFSNKDRGGKKRGGVKTSTIAGDDYEGTEDAEDIEADEILNDDDIPVIQPDIDEPSNKPAIKKEIILPSSTESSHKNRRQNQNQNQNQRNTQGRQKSSTK</sequence>
<gene>
    <name evidence="2" type="ORF">IZO911_LOCUS29682</name>
    <name evidence="3" type="ORF">KXQ929_LOCUS27823</name>
</gene>
<protein>
    <submittedName>
        <fullName evidence="2">Uncharacterized protein</fullName>
    </submittedName>
</protein>